<reference evidence="1 2" key="1">
    <citation type="submission" date="2019-01" db="EMBL/GenBank/DDBJ databases">
        <title>Draft genome sequences of three monokaryotic isolates of the white-rot basidiomycete fungus Dichomitus squalens.</title>
        <authorList>
            <consortium name="DOE Joint Genome Institute"/>
            <person name="Lopez S.C."/>
            <person name="Andreopoulos B."/>
            <person name="Pangilinan J."/>
            <person name="Lipzen A."/>
            <person name="Riley R."/>
            <person name="Ahrendt S."/>
            <person name="Ng V."/>
            <person name="Barry K."/>
            <person name="Daum C."/>
            <person name="Grigoriev I.V."/>
            <person name="Hilden K.S."/>
            <person name="Makela M.R."/>
            <person name="de Vries R.P."/>
        </authorList>
    </citation>
    <scope>NUCLEOTIDE SEQUENCE [LARGE SCALE GENOMIC DNA]</scope>
    <source>
        <strain evidence="1 2">CBS 464.89</strain>
    </source>
</reference>
<name>A0A4Q9PT21_9APHY</name>
<evidence type="ECO:0000313" key="1">
    <source>
        <dbReference type="EMBL" id="TBU57596.1"/>
    </source>
</evidence>
<keyword evidence="2" id="KW-1185">Reference proteome</keyword>
<accession>A0A4Q9PT21</accession>
<evidence type="ECO:0000313" key="2">
    <source>
        <dbReference type="Proteomes" id="UP000292082"/>
    </source>
</evidence>
<sequence>MPGPFPRCRDGNSTKRPFMLTRHWSTTSLSFKSLARGRSLADSRFMAGLCDISDL</sequence>
<proteinExistence type="predicted"/>
<gene>
    <name evidence="1" type="ORF">BD310DRAFT_928996</name>
</gene>
<protein>
    <submittedName>
        <fullName evidence="1">Uncharacterized protein</fullName>
    </submittedName>
</protein>
<organism evidence="1 2">
    <name type="scientific">Dichomitus squalens</name>
    <dbReference type="NCBI Taxonomy" id="114155"/>
    <lineage>
        <taxon>Eukaryota</taxon>
        <taxon>Fungi</taxon>
        <taxon>Dikarya</taxon>
        <taxon>Basidiomycota</taxon>
        <taxon>Agaricomycotina</taxon>
        <taxon>Agaricomycetes</taxon>
        <taxon>Polyporales</taxon>
        <taxon>Polyporaceae</taxon>
        <taxon>Dichomitus</taxon>
    </lineage>
</organism>
<dbReference type="AlphaFoldDB" id="A0A4Q9PT21"/>
<dbReference type="Proteomes" id="UP000292082">
    <property type="component" value="Unassembled WGS sequence"/>
</dbReference>
<dbReference type="EMBL" id="ML145135">
    <property type="protein sequence ID" value="TBU57596.1"/>
    <property type="molecule type" value="Genomic_DNA"/>
</dbReference>